<dbReference type="Proteomes" id="UP000239757">
    <property type="component" value="Unassembled WGS sequence"/>
</dbReference>
<proteinExistence type="predicted"/>
<evidence type="ECO:0000313" key="1">
    <source>
        <dbReference type="EMBL" id="PPR81497.1"/>
    </source>
</evidence>
<accession>A0A2P5VRM9</accession>
<protein>
    <submittedName>
        <fullName evidence="1">Uncharacterized protein</fullName>
    </submittedName>
</protein>
<dbReference type="OrthoDB" id="997400at2759"/>
<sequence length="108" mass="11711">MREMGSHHIKTILISPRLQVRHHQDSQALGFPKKGFRVLSFSSALLHEGDGISSHQDHFDQSAFAGAASSRFASFGKGFSLLPSVLSNGILNLDDAASANVWATFNCK</sequence>
<dbReference type="EMBL" id="KZ671286">
    <property type="protein sequence ID" value="PPR81497.1"/>
    <property type="molecule type" value="Genomic_DNA"/>
</dbReference>
<dbReference type="AlphaFoldDB" id="A0A2P5VRM9"/>
<evidence type="ECO:0000313" key="2">
    <source>
        <dbReference type="Proteomes" id="UP000239757"/>
    </source>
</evidence>
<name>A0A2P5VRM9_GOSBA</name>
<organism evidence="1 2">
    <name type="scientific">Gossypium barbadense</name>
    <name type="common">Sea Island cotton</name>
    <name type="synonym">Hibiscus barbadensis</name>
    <dbReference type="NCBI Taxonomy" id="3634"/>
    <lineage>
        <taxon>Eukaryota</taxon>
        <taxon>Viridiplantae</taxon>
        <taxon>Streptophyta</taxon>
        <taxon>Embryophyta</taxon>
        <taxon>Tracheophyta</taxon>
        <taxon>Spermatophyta</taxon>
        <taxon>Magnoliopsida</taxon>
        <taxon>eudicotyledons</taxon>
        <taxon>Gunneridae</taxon>
        <taxon>Pentapetalae</taxon>
        <taxon>rosids</taxon>
        <taxon>malvids</taxon>
        <taxon>Malvales</taxon>
        <taxon>Malvaceae</taxon>
        <taxon>Malvoideae</taxon>
        <taxon>Gossypium</taxon>
    </lineage>
</organism>
<reference evidence="1 2" key="1">
    <citation type="submission" date="2015-01" db="EMBL/GenBank/DDBJ databases">
        <title>Genome of allotetraploid Gossypium barbadense reveals genomic plasticity and fiber elongation in cotton evolution.</title>
        <authorList>
            <person name="Chen X."/>
            <person name="Liu X."/>
            <person name="Zhao B."/>
            <person name="Zheng H."/>
            <person name="Hu Y."/>
            <person name="Lu G."/>
            <person name="Yang C."/>
            <person name="Chen J."/>
            <person name="Shan C."/>
            <person name="Zhang L."/>
            <person name="Zhou Y."/>
            <person name="Wang L."/>
            <person name="Guo W."/>
            <person name="Bai Y."/>
            <person name="Ruan J."/>
            <person name="Shangguan X."/>
            <person name="Mao Y."/>
            <person name="Jiang J."/>
            <person name="Zhu Y."/>
            <person name="Lei J."/>
            <person name="Kang H."/>
            <person name="Chen S."/>
            <person name="He X."/>
            <person name="Wang R."/>
            <person name="Wang Y."/>
            <person name="Chen J."/>
            <person name="Wang L."/>
            <person name="Yu S."/>
            <person name="Wang B."/>
            <person name="Wei J."/>
            <person name="Song S."/>
            <person name="Lu X."/>
            <person name="Gao Z."/>
            <person name="Gu W."/>
            <person name="Deng X."/>
            <person name="Ma D."/>
            <person name="Wang S."/>
            <person name="Liang W."/>
            <person name="Fang L."/>
            <person name="Cai C."/>
            <person name="Zhu X."/>
            <person name="Zhou B."/>
            <person name="Zhang Y."/>
            <person name="Chen Z."/>
            <person name="Xu S."/>
            <person name="Zhu R."/>
            <person name="Wang S."/>
            <person name="Zhang T."/>
            <person name="Zhao G."/>
        </authorList>
    </citation>
    <scope>NUCLEOTIDE SEQUENCE [LARGE SCALE GENOMIC DNA]</scope>
    <source>
        <strain evidence="2">cv. Xinhai21</strain>
        <tissue evidence="1">Leaf</tissue>
    </source>
</reference>
<gene>
    <name evidence="1" type="ORF">GOBAR_AA39221</name>
</gene>